<protein>
    <recommendedName>
        <fullName evidence="3">Apea-like HEPN domain-containing protein</fullName>
    </recommendedName>
</protein>
<evidence type="ECO:0000313" key="2">
    <source>
        <dbReference type="Proteomes" id="UP000644441"/>
    </source>
</evidence>
<dbReference type="EMBL" id="ARXR01000006">
    <property type="protein sequence ID" value="MBF5052428.1"/>
    <property type="molecule type" value="Genomic_DNA"/>
</dbReference>
<dbReference type="RefSeq" id="WP_194855396.1">
    <property type="nucleotide sequence ID" value="NZ_ARXR01000006.1"/>
</dbReference>
<sequence>MGSTHKELKARQRAERENYPENLSLRVHRALSWLDRAEQEDDPDSRFIFLWIAFNAAYATEIDDRVHLNEQATFNSFLRKLCDLDGEKRFDELVWNAYPNAIRVLLDNPYVFPCFWNHQKGYLTEEQWKRSFDGAKKAAHSALAEQNTPMVLSIVFSRIYTLRNQIMHGGATWGGKVNRDQIRDCVAILADLVPVVIEVMMDNAGALWGEASYPVV</sequence>
<name>A0ABS0AE64_9GAMM</name>
<reference evidence="1 2" key="1">
    <citation type="submission" date="2012-09" db="EMBL/GenBank/DDBJ databases">
        <title>Genome Sequence of alkane-degrading Bacterium Alcanivorax venustensis ISO4.</title>
        <authorList>
            <person name="Lai Q."/>
            <person name="Shao Z."/>
        </authorList>
    </citation>
    <scope>NUCLEOTIDE SEQUENCE [LARGE SCALE GENOMIC DNA]</scope>
    <source>
        <strain evidence="1 2">ISO4</strain>
    </source>
</reference>
<gene>
    <name evidence="1" type="ORF">ISO4_01030</name>
</gene>
<dbReference type="Proteomes" id="UP000644441">
    <property type="component" value="Unassembled WGS sequence"/>
</dbReference>
<accession>A0ABS0AE64</accession>
<evidence type="ECO:0000313" key="1">
    <source>
        <dbReference type="EMBL" id="MBF5052428.1"/>
    </source>
</evidence>
<proteinExistence type="predicted"/>
<organism evidence="1 2">
    <name type="scientific">Alloalcanivorax venustensis ISO4</name>
    <dbReference type="NCBI Taxonomy" id="1177184"/>
    <lineage>
        <taxon>Bacteria</taxon>
        <taxon>Pseudomonadati</taxon>
        <taxon>Pseudomonadota</taxon>
        <taxon>Gammaproteobacteria</taxon>
        <taxon>Oceanospirillales</taxon>
        <taxon>Alcanivoracaceae</taxon>
        <taxon>Alloalcanivorax</taxon>
    </lineage>
</organism>
<keyword evidence="2" id="KW-1185">Reference proteome</keyword>
<comment type="caution">
    <text evidence="1">The sequence shown here is derived from an EMBL/GenBank/DDBJ whole genome shotgun (WGS) entry which is preliminary data.</text>
</comment>
<evidence type="ECO:0008006" key="3">
    <source>
        <dbReference type="Google" id="ProtNLM"/>
    </source>
</evidence>